<feature type="region of interest" description="Disordered" evidence="1">
    <location>
        <begin position="760"/>
        <end position="812"/>
    </location>
</feature>
<feature type="region of interest" description="Disordered" evidence="1">
    <location>
        <begin position="110"/>
        <end position="138"/>
    </location>
</feature>
<dbReference type="EMBL" id="RQTK01001467">
    <property type="protein sequence ID" value="RUS70197.1"/>
    <property type="molecule type" value="Genomic_DNA"/>
</dbReference>
<organism evidence="2 3">
    <name type="scientific">Elysia chlorotica</name>
    <name type="common">Eastern emerald elysia</name>
    <name type="synonym">Sea slug</name>
    <dbReference type="NCBI Taxonomy" id="188477"/>
    <lineage>
        <taxon>Eukaryota</taxon>
        <taxon>Metazoa</taxon>
        <taxon>Spiralia</taxon>
        <taxon>Lophotrochozoa</taxon>
        <taxon>Mollusca</taxon>
        <taxon>Gastropoda</taxon>
        <taxon>Heterobranchia</taxon>
        <taxon>Euthyneura</taxon>
        <taxon>Panpulmonata</taxon>
        <taxon>Sacoglossa</taxon>
        <taxon>Placobranchoidea</taxon>
        <taxon>Plakobranchidae</taxon>
        <taxon>Elysia</taxon>
    </lineage>
</organism>
<reference evidence="2 3" key="1">
    <citation type="submission" date="2019-01" db="EMBL/GenBank/DDBJ databases">
        <title>A draft genome assembly of the solar-powered sea slug Elysia chlorotica.</title>
        <authorList>
            <person name="Cai H."/>
            <person name="Li Q."/>
            <person name="Fang X."/>
            <person name="Li J."/>
            <person name="Curtis N.E."/>
            <person name="Altenburger A."/>
            <person name="Shibata T."/>
            <person name="Feng M."/>
            <person name="Maeda T."/>
            <person name="Schwartz J.A."/>
            <person name="Shigenobu S."/>
            <person name="Lundholm N."/>
            <person name="Nishiyama T."/>
            <person name="Yang H."/>
            <person name="Hasebe M."/>
            <person name="Li S."/>
            <person name="Pierce S.K."/>
            <person name="Wang J."/>
        </authorList>
    </citation>
    <scope>NUCLEOTIDE SEQUENCE [LARGE SCALE GENOMIC DNA]</scope>
    <source>
        <strain evidence="2">EC2010</strain>
        <tissue evidence="2">Whole organism of an adult</tissue>
    </source>
</reference>
<dbReference type="Proteomes" id="UP000271974">
    <property type="component" value="Unassembled WGS sequence"/>
</dbReference>
<protein>
    <submittedName>
        <fullName evidence="2">Uncharacterized protein</fullName>
    </submittedName>
</protein>
<name>A0A433SLZ8_ELYCH</name>
<evidence type="ECO:0000313" key="3">
    <source>
        <dbReference type="Proteomes" id="UP000271974"/>
    </source>
</evidence>
<accession>A0A433SLZ8</accession>
<feature type="region of interest" description="Disordered" evidence="1">
    <location>
        <begin position="551"/>
        <end position="577"/>
    </location>
</feature>
<dbReference type="AlphaFoldDB" id="A0A433SLZ8"/>
<gene>
    <name evidence="2" type="ORF">EGW08_022041</name>
</gene>
<comment type="caution">
    <text evidence="2">The sequence shown here is derived from an EMBL/GenBank/DDBJ whole genome shotgun (WGS) entry which is preliminary data.</text>
</comment>
<keyword evidence="3" id="KW-1185">Reference proteome</keyword>
<sequence>MYHEYELLTKHVRQACASYLQPLSEEDLEDDSLQCKMIKVSDERLAACLDMETVTYRVREMPAGDCNTFSSLHNKLSAAAISRSQQDTDHTQLGQQYLEPDTIEVRVNGGLKRPRDSGIISPEDGLPNPAKRPRISTLPIPRAVSPGLFTVKAHLPPQDTGAERDDAQEMFQSVPAELFSCGSQVSPSNHTAMQVLSPSHVARTLPSSSPSTSVSLLSSSLLTSSMSSSLSSSSTSTISLITKVSASTSAGSYSSSPYVHISCPSTKQQTCHSTHILNSNPSLACPVSVGHSLLVNAANSGRETTPQVMAVAAGRLHTGQTTPQVMAVAAGRLHTDQTVGSASTITTTSISPPLIAGPGGGVGTTRFVLAGPGSQTILAPQGAGPGTALLLAAGAAAGNHRILVRHPSLAGTVTQRQDRQGRVSQQQAAAAVAAAPTAAVAAPTAFRSLLAPSATPQAANVLTKPTEVKVSRQLFHDATKSKSTSSLFGSSKTISLLTNGKARASSSAVVSDPYQSQVAASGVSNTYVLEGSGKEILPAARSVPNVQERSIISSSSKTLETPPSGQQFVTSPNKSASTNSHIGMGVVVGAQAISDMDVMDLELPAVDDIGSTLGPTPTDSFNDSFTSNSSSGVTTMVAGTHFLSHSQAGSVADSLLTTHKPNGDVIAVANSKTSLTSCDPSHNSLSSSSLPNGNNSATMFVSNSLKPAGFSPVKLNVNHGGSESAVHTNSALFSQSMKSVSDDTGLGTGLSELQFSEHAEHLPQPGAPSGQFSNGDVTPTDPPAELSSGLETRGHRRLGSDRGDAGEQSPGD</sequence>
<proteinExistence type="predicted"/>
<evidence type="ECO:0000313" key="2">
    <source>
        <dbReference type="EMBL" id="RUS70197.1"/>
    </source>
</evidence>
<evidence type="ECO:0000256" key="1">
    <source>
        <dbReference type="SAM" id="MobiDB-lite"/>
    </source>
</evidence>